<feature type="region of interest" description="Disordered" evidence="2">
    <location>
        <begin position="369"/>
        <end position="411"/>
    </location>
</feature>
<dbReference type="RefSeq" id="WP_076431532.1">
    <property type="nucleotide sequence ID" value="NZ_FTNO01000004.1"/>
</dbReference>
<proteinExistence type="predicted"/>
<dbReference type="OrthoDB" id="168528at2157"/>
<dbReference type="EMBL" id="FTNO01000004">
    <property type="protein sequence ID" value="SIR76129.1"/>
    <property type="molecule type" value="Genomic_DNA"/>
</dbReference>
<evidence type="ECO:0000259" key="3">
    <source>
        <dbReference type="Pfam" id="PF07282"/>
    </source>
</evidence>
<feature type="domain" description="Cas12f1-like TNB" evidence="3">
    <location>
        <begin position="294"/>
        <end position="361"/>
    </location>
</feature>
<gene>
    <name evidence="4" type="ORF">SAMN05421858_3684</name>
</gene>
<name>A0A1N7DJS8_9EURY</name>
<protein>
    <submittedName>
        <fullName evidence="4">Transposase, IS605 OrfB family, central region</fullName>
    </submittedName>
</protein>
<dbReference type="GO" id="GO:0003677">
    <property type="term" value="F:DNA binding"/>
    <property type="evidence" value="ECO:0007669"/>
    <property type="project" value="UniProtKB-KW"/>
</dbReference>
<dbReference type="PANTHER" id="PTHR30405:SF21">
    <property type="entry name" value="TRANSPOSASE-RELATED"/>
    <property type="match status" value="1"/>
</dbReference>
<dbReference type="NCBIfam" id="NF040570">
    <property type="entry name" value="guided_TnpB"/>
    <property type="match status" value="1"/>
</dbReference>
<dbReference type="Pfam" id="PF07282">
    <property type="entry name" value="Cas12f1-like_TNB"/>
    <property type="match status" value="1"/>
</dbReference>
<dbReference type="PANTHER" id="PTHR30405">
    <property type="entry name" value="TRANSPOSASE"/>
    <property type="match status" value="1"/>
</dbReference>
<evidence type="ECO:0000256" key="2">
    <source>
        <dbReference type="SAM" id="MobiDB-lite"/>
    </source>
</evidence>
<organism evidence="4 5">
    <name type="scientific">Haladaptatus litoreus</name>
    <dbReference type="NCBI Taxonomy" id="553468"/>
    <lineage>
        <taxon>Archaea</taxon>
        <taxon>Methanobacteriati</taxon>
        <taxon>Methanobacteriota</taxon>
        <taxon>Stenosarchaea group</taxon>
        <taxon>Halobacteria</taxon>
        <taxon>Halobacteriales</taxon>
        <taxon>Haladaptataceae</taxon>
        <taxon>Haladaptatus</taxon>
    </lineage>
</organism>
<evidence type="ECO:0000313" key="4">
    <source>
        <dbReference type="EMBL" id="SIR76129.1"/>
    </source>
</evidence>
<evidence type="ECO:0000313" key="5">
    <source>
        <dbReference type="Proteomes" id="UP000186914"/>
    </source>
</evidence>
<evidence type="ECO:0000256" key="1">
    <source>
        <dbReference type="ARBA" id="ARBA00023125"/>
    </source>
</evidence>
<sequence>MVETVTKTLQATFAPPTQGKAVRLRRLLTTYREALDEAFDSGADTMGGVSDVVTPYDLPYQAKAAMCSYVPKLRKTYNAREIDDEHPLRLTNQAAKFDRDESRHYEICWNVPQPGRGTNFWIPLRLNPEQESLWNCLLEGDAKAGQIQLQQNRRSWVFHIAAEYEVDEPDTDGDETHIGFDIGESALITGCALKRNTPTKPMLESGSRARHLRKEMYTTLKRLQQRDASEWRIDERFDHYQNALTDIVEKASRNAVEYARQFENPVIVLEDLSFIRERLDYGKYMNRRLHAWAFARLQGRIEDKATELGIPVRFVNPAYTSQTCHACGHIGRRGSQAEFRCTNDGCHVSTFQADINAAANIAGRVDPWGESVPWKPERDDTPQDGSGCDTATVHRKTSAKPAQMTLSAYSD</sequence>
<dbReference type="InterPro" id="IPR051399">
    <property type="entry name" value="RNA-guided_DNA_endo/Transpos"/>
</dbReference>
<dbReference type="InterPro" id="IPR010095">
    <property type="entry name" value="Cas12f1-like_TNB"/>
</dbReference>
<dbReference type="Proteomes" id="UP000186914">
    <property type="component" value="Unassembled WGS sequence"/>
</dbReference>
<keyword evidence="1" id="KW-0238">DNA-binding</keyword>
<dbReference type="NCBIfam" id="TIGR01766">
    <property type="entry name" value="IS200/IS605 family accessory protein TnpB-like domain"/>
    <property type="match status" value="1"/>
</dbReference>
<keyword evidence="5" id="KW-1185">Reference proteome</keyword>
<dbReference type="AlphaFoldDB" id="A0A1N7DJS8"/>
<reference evidence="5" key="1">
    <citation type="submission" date="2017-01" db="EMBL/GenBank/DDBJ databases">
        <authorList>
            <person name="Varghese N."/>
            <person name="Submissions S."/>
        </authorList>
    </citation>
    <scope>NUCLEOTIDE SEQUENCE [LARGE SCALE GENOMIC DNA]</scope>
    <source>
        <strain evidence="5">CGMCC 1.7737</strain>
    </source>
</reference>
<accession>A0A1N7DJS8</accession>